<dbReference type="RefSeq" id="WP_114030981.1">
    <property type="nucleotide sequence ID" value="NZ_QOIL01000013.1"/>
</dbReference>
<reference evidence="2 3" key="1">
    <citation type="submission" date="2018-06" db="EMBL/GenBank/DDBJ databases">
        <title>Sphaerisporangium craniellae sp. nov., isolated from a marine sponge in the South China Sea.</title>
        <authorList>
            <person name="Li L."/>
        </authorList>
    </citation>
    <scope>NUCLEOTIDE SEQUENCE [LARGE SCALE GENOMIC DNA]</scope>
    <source>
        <strain evidence="2 3">CCTCC AA 208026</strain>
    </source>
</reference>
<organism evidence="2 3">
    <name type="scientific">Sphaerisporangium album</name>
    <dbReference type="NCBI Taxonomy" id="509200"/>
    <lineage>
        <taxon>Bacteria</taxon>
        <taxon>Bacillati</taxon>
        <taxon>Actinomycetota</taxon>
        <taxon>Actinomycetes</taxon>
        <taxon>Streptosporangiales</taxon>
        <taxon>Streptosporangiaceae</taxon>
        <taxon>Sphaerisporangium</taxon>
    </lineage>
</organism>
<evidence type="ECO:0000256" key="1">
    <source>
        <dbReference type="SAM" id="MobiDB-lite"/>
    </source>
</evidence>
<dbReference type="GO" id="GO:0003677">
    <property type="term" value="F:DNA binding"/>
    <property type="evidence" value="ECO:0007669"/>
    <property type="project" value="UniProtKB-KW"/>
</dbReference>
<name>A0A367FFQ9_9ACTN</name>
<sequence length="107" mass="11013">MTGNDGRRSPLISTPSKAPETATAWPFWTPSATVSTAAVCPVGGRSTSGLTVRSHTRTVLSSPPETATVLPFRVPIATRAHVSSVLAKLGLGNRTQIAPLAHDAGLA</sequence>
<feature type="region of interest" description="Disordered" evidence="1">
    <location>
        <begin position="1"/>
        <end position="22"/>
    </location>
</feature>
<gene>
    <name evidence="2" type="ORF">DQ384_23205</name>
</gene>
<accession>A0A367FFQ9</accession>
<dbReference type="AlphaFoldDB" id="A0A367FFQ9"/>
<dbReference type="EMBL" id="QOIL01000013">
    <property type="protein sequence ID" value="RCG28652.1"/>
    <property type="molecule type" value="Genomic_DNA"/>
</dbReference>
<dbReference type="Proteomes" id="UP000253094">
    <property type="component" value="Unassembled WGS sequence"/>
</dbReference>
<keyword evidence="2" id="KW-0238">DNA-binding</keyword>
<evidence type="ECO:0000313" key="2">
    <source>
        <dbReference type="EMBL" id="RCG28652.1"/>
    </source>
</evidence>
<proteinExistence type="predicted"/>
<comment type="caution">
    <text evidence="2">The sequence shown here is derived from an EMBL/GenBank/DDBJ whole genome shotgun (WGS) entry which is preliminary data.</text>
</comment>
<protein>
    <submittedName>
        <fullName evidence="2">DNA-binding response regulator</fullName>
    </submittedName>
</protein>
<evidence type="ECO:0000313" key="3">
    <source>
        <dbReference type="Proteomes" id="UP000253094"/>
    </source>
</evidence>
<keyword evidence="3" id="KW-1185">Reference proteome</keyword>